<protein>
    <submittedName>
        <fullName evidence="3">DUF1090 domain-containing protein</fullName>
    </submittedName>
</protein>
<keyword evidence="4" id="KW-1185">Reference proteome</keyword>
<feature type="signal peptide" evidence="2">
    <location>
        <begin position="1"/>
        <end position="21"/>
    </location>
</feature>
<proteinExistence type="predicted"/>
<dbReference type="EMBL" id="JBIHSN010000003">
    <property type="protein sequence ID" value="MFH0267256.1"/>
    <property type="molecule type" value="Genomic_DNA"/>
</dbReference>
<dbReference type="RefSeq" id="WP_394608766.1">
    <property type="nucleotide sequence ID" value="NZ_JBIHSJ010000004.1"/>
</dbReference>
<evidence type="ECO:0000256" key="2">
    <source>
        <dbReference type="SAM" id="SignalP"/>
    </source>
</evidence>
<feature type="coiled-coil region" evidence="1">
    <location>
        <begin position="74"/>
        <end position="127"/>
    </location>
</feature>
<feature type="chain" id="PRO_5046677245" evidence="2">
    <location>
        <begin position="22"/>
        <end position="132"/>
    </location>
</feature>
<reference evidence="3 4" key="1">
    <citation type="submission" date="2024-10" db="EMBL/GenBank/DDBJ databases">
        <authorList>
            <person name="Yibar A."/>
            <person name="Saticioglu I.B."/>
            <person name="Duman M."/>
            <person name="Ajmi N."/>
            <person name="Gurler F."/>
            <person name="Ay H."/>
            <person name="Onuk E."/>
            <person name="Guler S."/>
            <person name="Romalde J.L."/>
        </authorList>
    </citation>
    <scope>NUCLEOTIDE SEQUENCE [LARGE SCALE GENOMIC DNA]</scope>
    <source>
        <strain evidence="3 4">14-MA-B</strain>
    </source>
</reference>
<gene>
    <name evidence="3" type="ORF">ACGRQ9_17560</name>
</gene>
<keyword evidence="2" id="KW-0732">Signal</keyword>
<keyword evidence="1" id="KW-0175">Coiled coil</keyword>
<accession>A0ABW7J007</accession>
<evidence type="ECO:0000313" key="4">
    <source>
        <dbReference type="Proteomes" id="UP001607151"/>
    </source>
</evidence>
<evidence type="ECO:0000313" key="3">
    <source>
        <dbReference type="EMBL" id="MFH0267256.1"/>
    </source>
</evidence>
<dbReference type="Pfam" id="PF06476">
    <property type="entry name" value="DUF1090"/>
    <property type="match status" value="1"/>
</dbReference>
<evidence type="ECO:0000256" key="1">
    <source>
        <dbReference type="SAM" id="Coils"/>
    </source>
</evidence>
<organism evidence="3 4">
    <name type="scientific">Vibrio rumoiensis</name>
    <dbReference type="NCBI Taxonomy" id="76258"/>
    <lineage>
        <taxon>Bacteria</taxon>
        <taxon>Pseudomonadati</taxon>
        <taxon>Pseudomonadota</taxon>
        <taxon>Gammaproteobacteria</taxon>
        <taxon>Vibrionales</taxon>
        <taxon>Vibrionaceae</taxon>
        <taxon>Vibrio</taxon>
    </lineage>
</organism>
<dbReference type="InterPro" id="IPR009468">
    <property type="entry name" value="DUF1090"/>
</dbReference>
<dbReference type="Proteomes" id="UP001607151">
    <property type="component" value="Unassembled WGS sequence"/>
</dbReference>
<name>A0ABW7J007_9VIBR</name>
<sequence length="132" mass="14726">MKTALMITSTLSLLASLNVSAAQNCEDLTGCEAKVCHIEKQLEYAKQNNNVNKVQGLTKALNNVKEHCTVGGLKDDLQDEIADIKDDLAEHQDDLKEAMQDQEADKVEKYQQKIAEDQEKLKALQAELLKLK</sequence>
<comment type="caution">
    <text evidence="3">The sequence shown here is derived from an EMBL/GenBank/DDBJ whole genome shotgun (WGS) entry which is preliminary data.</text>
</comment>